<dbReference type="SUPFAM" id="SSF55874">
    <property type="entry name" value="ATPase domain of HSP90 chaperone/DNA topoisomerase II/histidine kinase"/>
    <property type="match status" value="1"/>
</dbReference>
<keyword evidence="10" id="KW-0472">Membrane</keyword>
<dbReference type="Pfam" id="PF00512">
    <property type="entry name" value="HisKA"/>
    <property type="match status" value="1"/>
</dbReference>
<accession>A0A7Z8KP05</accession>
<dbReference type="SUPFAM" id="SSF55785">
    <property type="entry name" value="PYP-like sensor domain (PAS domain)"/>
    <property type="match status" value="4"/>
</dbReference>
<feature type="domain" description="PAC" evidence="14">
    <location>
        <begin position="323"/>
        <end position="376"/>
    </location>
</feature>
<dbReference type="CDD" id="cd00130">
    <property type="entry name" value="PAS"/>
    <property type="match status" value="3"/>
</dbReference>
<evidence type="ECO:0000256" key="9">
    <source>
        <dbReference type="ARBA" id="ARBA00023012"/>
    </source>
</evidence>
<comment type="caution">
    <text evidence="15">The sequence shown here is derived from an EMBL/GenBank/DDBJ whole genome shotgun (WGS) entry which is preliminary data.</text>
</comment>
<dbReference type="PROSITE" id="PS50112">
    <property type="entry name" value="PAS"/>
    <property type="match status" value="3"/>
</dbReference>
<dbReference type="OrthoDB" id="8127at2157"/>
<feature type="domain" description="PAS" evidence="13">
    <location>
        <begin position="123"/>
        <end position="177"/>
    </location>
</feature>
<dbReference type="RefSeq" id="WP_154809241.1">
    <property type="nucleotide sequence ID" value="NZ_VIAQ01000012.1"/>
</dbReference>
<dbReference type="InterPro" id="IPR005467">
    <property type="entry name" value="His_kinase_dom"/>
</dbReference>
<sequence>MYEIVILNTKNEESLKLKNKIEDICSNVSIYNPEQKTDYRIQTAENYTIYICKLELSDSDTWENSIEIASSKSSPIILIVSEVNDDFLNRISKSDTIWYIKEPYTQSELNYLIEKVSGSQHAIMESFSMFSENVHDFAFTMAANGNLIYVSPSVERVTGFTQKETLEKGLKELVPEETFNFIGGMMGTFFAKLKKGETAKASVFEIEILCKDNSTLWMELSINPVFDSERNFRYFSGVMHNITDRKKAEERFDAAVKSSNDLIYEWNMQTDELEWFGNIEKTLGYEYGEINRSIDGWSEIVHPDDLPVVTDIIDNYRKEGDDFEAEYRVLTKDGNVRYWKEHGTPVFDKITKEFVKTIGVCSDITDEIKTKKELEEKDELFRLIAENANDVIWVLNENGELLYISPSIRKLRGYDPEEVQATPIEKRIINESSIRAMETWNDFFRKFKNGMLPDTSQILEVEQSCKDGSTVWTEMHVNPILDDKGNFRYFLGITRDISERKKSEQELIKQKNMLDSIFEHAPIPMILLNEEAIVENINYACTDMLQRKKKNMLGLKAGEVFNCINSVKGDGCGTNRECVKCIFRNSAIETFLTKKNILKREGKTTILTPDGKAIDLNVLVSTAYIDFSEAPKIVVSVEDITSRKKVEETIIKSKLEAEEANRTKSEFLATMSHELRTPLNAIIGYSQMLQDSNFGSLNSKQEKFTGHIYTSGKHLLELINDILDLSKVEAGKMDLHLETFDVKNVLNTISIIIKPLAENKKIEVDFLIDQDISIYADKIRYKQILYNLLSNAVKFTPRDGHVTVKISTNGNVLTTSVIDDGIGISREEQKKLFDPFYQTDSSTARKYQGTGLGLSIVKKMIELHGGTIGVKSEPGKGSTFTFTLPIKEE</sequence>
<comment type="catalytic activity">
    <reaction evidence="1">
        <text>ATP + protein L-histidine = ADP + protein N-phospho-L-histidine.</text>
        <dbReference type="EC" id="2.7.13.3"/>
    </reaction>
</comment>
<dbReference type="InterPro" id="IPR036890">
    <property type="entry name" value="HATPase_C_sf"/>
</dbReference>
<dbReference type="EMBL" id="VIAQ01000012">
    <property type="protein sequence ID" value="TQD26204.1"/>
    <property type="molecule type" value="Genomic_DNA"/>
</dbReference>
<dbReference type="FunFam" id="1.10.287.130:FF:000038">
    <property type="entry name" value="Sensory transduction histidine kinase"/>
    <property type="match status" value="1"/>
</dbReference>
<keyword evidence="6" id="KW-0547">Nucleotide-binding</keyword>
<dbReference type="PANTHER" id="PTHR43047:SF72">
    <property type="entry name" value="OSMOSENSING HISTIDINE PROTEIN KINASE SLN1"/>
    <property type="match status" value="1"/>
</dbReference>
<evidence type="ECO:0000256" key="3">
    <source>
        <dbReference type="ARBA" id="ARBA00012438"/>
    </source>
</evidence>
<dbReference type="Gene3D" id="3.30.450.20">
    <property type="entry name" value="PAS domain"/>
    <property type="match status" value="4"/>
</dbReference>
<evidence type="ECO:0000256" key="2">
    <source>
        <dbReference type="ARBA" id="ARBA00004370"/>
    </source>
</evidence>
<dbReference type="Gene3D" id="3.30.565.10">
    <property type="entry name" value="Histidine kinase-like ATPase, C-terminal domain"/>
    <property type="match status" value="1"/>
</dbReference>
<evidence type="ECO:0000256" key="11">
    <source>
        <dbReference type="ARBA" id="ARBA00023306"/>
    </source>
</evidence>
<dbReference type="FunFam" id="3.30.565.10:FF:000010">
    <property type="entry name" value="Sensor histidine kinase RcsC"/>
    <property type="match status" value="1"/>
</dbReference>
<dbReference type="Proteomes" id="UP000319335">
    <property type="component" value="Unassembled WGS sequence"/>
</dbReference>
<evidence type="ECO:0000259" key="14">
    <source>
        <dbReference type="PROSITE" id="PS50113"/>
    </source>
</evidence>
<dbReference type="Gene3D" id="1.10.287.130">
    <property type="match status" value="1"/>
</dbReference>
<dbReference type="CDD" id="cd00082">
    <property type="entry name" value="HisKA"/>
    <property type="match status" value="1"/>
</dbReference>
<dbReference type="GO" id="GO:0006355">
    <property type="term" value="P:regulation of DNA-templated transcription"/>
    <property type="evidence" value="ECO:0007669"/>
    <property type="project" value="InterPro"/>
</dbReference>
<dbReference type="AlphaFoldDB" id="A0A7Z8KP05"/>
<feature type="domain" description="PAS" evidence="13">
    <location>
        <begin position="248"/>
        <end position="320"/>
    </location>
</feature>
<proteinExistence type="predicted"/>
<dbReference type="PANTHER" id="PTHR43047">
    <property type="entry name" value="TWO-COMPONENT HISTIDINE PROTEIN KINASE"/>
    <property type="match status" value="1"/>
</dbReference>
<dbReference type="SMART" id="SM00091">
    <property type="entry name" value="PAS"/>
    <property type="match status" value="4"/>
</dbReference>
<evidence type="ECO:0000259" key="13">
    <source>
        <dbReference type="PROSITE" id="PS50112"/>
    </source>
</evidence>
<dbReference type="InterPro" id="IPR004358">
    <property type="entry name" value="Sig_transdc_His_kin-like_C"/>
</dbReference>
<dbReference type="SUPFAM" id="SSF47384">
    <property type="entry name" value="Homodimeric domain of signal transducing histidine kinase"/>
    <property type="match status" value="1"/>
</dbReference>
<keyword evidence="11" id="KW-0131">Cell cycle</keyword>
<keyword evidence="16" id="KW-1185">Reference proteome</keyword>
<gene>
    <name evidence="15" type="ORF">FKV42_05480</name>
</gene>
<dbReference type="PROSITE" id="PS50113">
    <property type="entry name" value="PAC"/>
    <property type="match status" value="3"/>
</dbReference>
<evidence type="ECO:0000256" key="7">
    <source>
        <dbReference type="ARBA" id="ARBA00022777"/>
    </source>
</evidence>
<dbReference type="PROSITE" id="PS50109">
    <property type="entry name" value="HIS_KIN"/>
    <property type="match status" value="1"/>
</dbReference>
<keyword evidence="4" id="KW-0597">Phosphoprotein</keyword>
<dbReference type="SMART" id="SM00086">
    <property type="entry name" value="PAC"/>
    <property type="match status" value="4"/>
</dbReference>
<feature type="domain" description="PAC" evidence="14">
    <location>
        <begin position="202"/>
        <end position="254"/>
    </location>
</feature>
<feature type="domain" description="PAS" evidence="13">
    <location>
        <begin position="377"/>
        <end position="419"/>
    </location>
</feature>
<dbReference type="SMART" id="SM00388">
    <property type="entry name" value="HisKA"/>
    <property type="match status" value="1"/>
</dbReference>
<dbReference type="InterPro" id="IPR000014">
    <property type="entry name" value="PAS"/>
</dbReference>
<dbReference type="InterPro" id="IPR013655">
    <property type="entry name" value="PAS_fold_3"/>
</dbReference>
<name>A0A7Z8KP05_9EURY</name>
<dbReference type="InterPro" id="IPR003594">
    <property type="entry name" value="HATPase_dom"/>
</dbReference>
<dbReference type="SMART" id="SM00387">
    <property type="entry name" value="HATPase_c"/>
    <property type="match status" value="1"/>
</dbReference>
<evidence type="ECO:0000256" key="8">
    <source>
        <dbReference type="ARBA" id="ARBA00022840"/>
    </source>
</evidence>
<feature type="domain" description="Histidine kinase" evidence="12">
    <location>
        <begin position="670"/>
        <end position="888"/>
    </location>
</feature>
<reference evidence="15 16" key="1">
    <citation type="submission" date="2019-06" db="EMBL/GenBank/DDBJ databases">
        <title>Draft genome sequence of Methanolobus vulcani B1d.</title>
        <authorList>
            <person name="Creighbaum A.J."/>
            <person name="Ticak T."/>
            <person name="Hariraju D."/>
            <person name="Arivett B.A."/>
            <person name="Ferguson D.J.Jr."/>
        </authorList>
    </citation>
    <scope>NUCLEOTIDE SEQUENCE [LARGE SCALE GENOMIC DNA]</scope>
    <source>
        <strain evidence="15 16">B1d</strain>
    </source>
</reference>
<dbReference type="NCBIfam" id="TIGR00229">
    <property type="entry name" value="sensory_box"/>
    <property type="match status" value="3"/>
</dbReference>
<evidence type="ECO:0000256" key="4">
    <source>
        <dbReference type="ARBA" id="ARBA00022553"/>
    </source>
</evidence>
<dbReference type="Pfam" id="PF13426">
    <property type="entry name" value="PAS_9"/>
    <property type="match status" value="2"/>
</dbReference>
<evidence type="ECO:0000256" key="5">
    <source>
        <dbReference type="ARBA" id="ARBA00022679"/>
    </source>
</evidence>
<dbReference type="InterPro" id="IPR000700">
    <property type="entry name" value="PAS-assoc_C"/>
</dbReference>
<dbReference type="GO" id="GO:0005524">
    <property type="term" value="F:ATP binding"/>
    <property type="evidence" value="ECO:0007669"/>
    <property type="project" value="UniProtKB-KW"/>
</dbReference>
<evidence type="ECO:0000256" key="6">
    <source>
        <dbReference type="ARBA" id="ARBA00022741"/>
    </source>
</evidence>
<dbReference type="InterPro" id="IPR036097">
    <property type="entry name" value="HisK_dim/P_sf"/>
</dbReference>
<keyword evidence="8" id="KW-0067">ATP-binding</keyword>
<dbReference type="GO" id="GO:0005886">
    <property type="term" value="C:plasma membrane"/>
    <property type="evidence" value="ECO:0007669"/>
    <property type="project" value="TreeGrafter"/>
</dbReference>
<keyword evidence="5" id="KW-0808">Transferase</keyword>
<evidence type="ECO:0000313" key="16">
    <source>
        <dbReference type="Proteomes" id="UP000319335"/>
    </source>
</evidence>
<dbReference type="CDD" id="cd16922">
    <property type="entry name" value="HATPase_EvgS-ArcB-TorS-like"/>
    <property type="match status" value="1"/>
</dbReference>
<dbReference type="InterPro" id="IPR013767">
    <property type="entry name" value="PAS_fold"/>
</dbReference>
<protein>
    <recommendedName>
        <fullName evidence="3">histidine kinase</fullName>
        <ecNumber evidence="3">2.7.13.3</ecNumber>
    </recommendedName>
</protein>
<dbReference type="PRINTS" id="PR00344">
    <property type="entry name" value="BCTRLSENSOR"/>
</dbReference>
<evidence type="ECO:0000256" key="10">
    <source>
        <dbReference type="ARBA" id="ARBA00023136"/>
    </source>
</evidence>
<dbReference type="Pfam" id="PF08447">
    <property type="entry name" value="PAS_3"/>
    <property type="match status" value="1"/>
</dbReference>
<dbReference type="GO" id="GO:0000155">
    <property type="term" value="F:phosphorelay sensor kinase activity"/>
    <property type="evidence" value="ECO:0007669"/>
    <property type="project" value="InterPro"/>
</dbReference>
<dbReference type="Pfam" id="PF00989">
    <property type="entry name" value="PAS"/>
    <property type="match status" value="1"/>
</dbReference>
<feature type="domain" description="PAC" evidence="14">
    <location>
        <begin position="457"/>
        <end position="509"/>
    </location>
</feature>
<evidence type="ECO:0000256" key="1">
    <source>
        <dbReference type="ARBA" id="ARBA00000085"/>
    </source>
</evidence>
<dbReference type="InterPro" id="IPR035965">
    <property type="entry name" value="PAS-like_dom_sf"/>
</dbReference>
<organism evidence="15 16">
    <name type="scientific">Methanolobus vulcani</name>
    <dbReference type="NCBI Taxonomy" id="38026"/>
    <lineage>
        <taxon>Archaea</taxon>
        <taxon>Methanobacteriati</taxon>
        <taxon>Methanobacteriota</taxon>
        <taxon>Stenosarchaea group</taxon>
        <taxon>Methanomicrobia</taxon>
        <taxon>Methanosarcinales</taxon>
        <taxon>Methanosarcinaceae</taxon>
        <taxon>Methanolobus</taxon>
    </lineage>
</organism>
<keyword evidence="9" id="KW-0902">Two-component regulatory system</keyword>
<dbReference type="InterPro" id="IPR003661">
    <property type="entry name" value="HisK_dim/P_dom"/>
</dbReference>
<evidence type="ECO:0000259" key="12">
    <source>
        <dbReference type="PROSITE" id="PS50109"/>
    </source>
</evidence>
<comment type="subcellular location">
    <subcellularLocation>
        <location evidence="2">Membrane</location>
    </subcellularLocation>
</comment>
<keyword evidence="7" id="KW-0418">Kinase</keyword>
<evidence type="ECO:0000313" key="15">
    <source>
        <dbReference type="EMBL" id="TQD26204.1"/>
    </source>
</evidence>
<dbReference type="GO" id="GO:0009927">
    <property type="term" value="F:histidine phosphotransfer kinase activity"/>
    <property type="evidence" value="ECO:0007669"/>
    <property type="project" value="TreeGrafter"/>
</dbReference>
<dbReference type="InterPro" id="IPR001610">
    <property type="entry name" value="PAC"/>
</dbReference>
<dbReference type="EC" id="2.7.13.3" evidence="3"/>
<dbReference type="Pfam" id="PF02518">
    <property type="entry name" value="HATPase_c"/>
    <property type="match status" value="1"/>
</dbReference>